<dbReference type="EMBL" id="JAIXNE010000003">
    <property type="protein sequence ID" value="MCA6076111.1"/>
    <property type="molecule type" value="Genomic_DNA"/>
</dbReference>
<evidence type="ECO:0000259" key="1">
    <source>
        <dbReference type="Pfam" id="PF22807"/>
    </source>
</evidence>
<feature type="domain" description="Pyrroloquinoline quinone-dependent pyranose dehydrogenase beta-propeller" evidence="1">
    <location>
        <begin position="40"/>
        <end position="375"/>
    </location>
</feature>
<dbReference type="InterPro" id="IPR011041">
    <property type="entry name" value="Quinoprot_gluc/sorb_DH_b-prop"/>
</dbReference>
<dbReference type="InterPro" id="IPR054539">
    <property type="entry name" value="Beta-prop_PDH"/>
</dbReference>
<sequence>MKRYYIFLLSVLIVACKPETEEVDAPAPPLPEEALAALNLPDGFEIHTYANVENARSLALSPSGTVYVGNRSGDKVYAVQDTDGDFVGDITYVIDSGLVLPNGVAFRDGDLYVAEVNRILKYSDIESNLASPPDPEVIYDEFPTEKHHGWKYIAFDNDGKLYVPVGAPCNICNPDDEIFASITRMNPDGTGLEVFAHGVRNSVGFDWNPETGDLWFTDNGRDNLGDSIPPCEMNRVTEAGQHFGYPFCHGGYLSDPEFGELGNCDDFVAPQVRFEAHTAPLGMKFYRGNMFPADFKGDIIVAQHGSWNRSKKIGYRLMRVSVENGEATGHSVFIDGWLNDDTQESWGRPVDVLEMPDGSLLVSDDQAGKIYRITYNG</sequence>
<dbReference type="Gene3D" id="2.120.10.30">
    <property type="entry name" value="TolB, C-terminal domain"/>
    <property type="match status" value="1"/>
</dbReference>
<evidence type="ECO:0000313" key="5">
    <source>
        <dbReference type="Proteomes" id="UP001139409"/>
    </source>
</evidence>
<accession>A0A9X1L0Q5</accession>
<dbReference type="Pfam" id="PF22807">
    <property type="entry name" value="TrAA12"/>
    <property type="match status" value="1"/>
</dbReference>
<evidence type="ECO:0000313" key="2">
    <source>
        <dbReference type="EMBL" id="MCA6074934.1"/>
    </source>
</evidence>
<dbReference type="AlphaFoldDB" id="A0A9X1L0Q5"/>
<dbReference type="PANTHER" id="PTHR33546:SF1">
    <property type="entry name" value="LARGE, MULTIFUNCTIONAL SECRETED PROTEIN"/>
    <property type="match status" value="1"/>
</dbReference>
<dbReference type="EMBL" id="JAIXNE010000002">
    <property type="protein sequence ID" value="MCA6074934.1"/>
    <property type="molecule type" value="Genomic_DNA"/>
</dbReference>
<dbReference type="Proteomes" id="UP001139409">
    <property type="component" value="Unassembled WGS sequence"/>
</dbReference>
<dbReference type="SUPFAM" id="SSF50952">
    <property type="entry name" value="Soluble quinoprotein glucose dehydrogenase"/>
    <property type="match status" value="1"/>
</dbReference>
<proteinExistence type="predicted"/>
<name>A0A9X1L0Q5_9BACT</name>
<evidence type="ECO:0000313" key="3">
    <source>
        <dbReference type="EMBL" id="MCA6076111.1"/>
    </source>
</evidence>
<dbReference type="PANTHER" id="PTHR33546">
    <property type="entry name" value="LARGE, MULTIFUNCTIONAL SECRETED PROTEIN-RELATED"/>
    <property type="match status" value="1"/>
</dbReference>
<keyword evidence="5" id="KW-1185">Reference proteome</keyword>
<dbReference type="EMBL" id="JAIXNE010000004">
    <property type="protein sequence ID" value="MCA6077239.1"/>
    <property type="molecule type" value="Genomic_DNA"/>
</dbReference>
<gene>
    <name evidence="2" type="ORF">LDX50_08640</name>
    <name evidence="3" type="ORF">LDX50_14610</name>
    <name evidence="4" type="ORF">LDX50_20330</name>
</gene>
<dbReference type="PROSITE" id="PS51257">
    <property type="entry name" value="PROKAR_LIPOPROTEIN"/>
    <property type="match status" value="1"/>
</dbReference>
<comment type="caution">
    <text evidence="3">The sequence shown here is derived from an EMBL/GenBank/DDBJ whole genome shotgun (WGS) entry which is preliminary data.</text>
</comment>
<organism evidence="3 5">
    <name type="scientific">Fulvivirga sedimenti</name>
    <dbReference type="NCBI Taxonomy" id="2879465"/>
    <lineage>
        <taxon>Bacteria</taxon>
        <taxon>Pseudomonadati</taxon>
        <taxon>Bacteroidota</taxon>
        <taxon>Cytophagia</taxon>
        <taxon>Cytophagales</taxon>
        <taxon>Fulvivirgaceae</taxon>
        <taxon>Fulvivirga</taxon>
    </lineage>
</organism>
<protein>
    <submittedName>
        <fullName evidence="3">PQQ-dependent sugar dehydrogenase</fullName>
    </submittedName>
</protein>
<reference evidence="3" key="1">
    <citation type="submission" date="2021-09" db="EMBL/GenBank/DDBJ databases">
        <title>Fulvivirga sp. isolated from coastal sediment.</title>
        <authorList>
            <person name="Yu H."/>
        </authorList>
    </citation>
    <scope>NUCLEOTIDE SEQUENCE</scope>
    <source>
        <strain evidence="3">1062</strain>
    </source>
</reference>
<dbReference type="InterPro" id="IPR011042">
    <property type="entry name" value="6-blade_b-propeller_TolB-like"/>
</dbReference>
<evidence type="ECO:0000313" key="4">
    <source>
        <dbReference type="EMBL" id="MCA6077239.1"/>
    </source>
</evidence>
<dbReference type="RefSeq" id="WP_225698043.1">
    <property type="nucleotide sequence ID" value="NZ_JAIXNE010000002.1"/>
</dbReference>